<dbReference type="RefSeq" id="WP_318647432.1">
    <property type="nucleotide sequence ID" value="NZ_CP137852.1"/>
</dbReference>
<dbReference type="PANTHER" id="PTHR35037">
    <property type="entry name" value="C-TERMINAL REGION OF AIDA-LIKE PROTEIN"/>
    <property type="match status" value="1"/>
</dbReference>
<dbReference type="SUPFAM" id="SSF103515">
    <property type="entry name" value="Autotransporter"/>
    <property type="match status" value="1"/>
</dbReference>
<evidence type="ECO:0000313" key="6">
    <source>
        <dbReference type="Proteomes" id="UP001305521"/>
    </source>
</evidence>
<evidence type="ECO:0000256" key="1">
    <source>
        <dbReference type="ARBA" id="ARBA00022729"/>
    </source>
</evidence>
<name>A0ABZ0PD56_9PROT</name>
<gene>
    <name evidence="5" type="ORF">R9Z33_15240</name>
</gene>
<evidence type="ECO:0000259" key="4">
    <source>
        <dbReference type="PROSITE" id="PS51208"/>
    </source>
</evidence>
<dbReference type="Gene3D" id="2.160.20.20">
    <property type="match status" value="6"/>
</dbReference>
<dbReference type="NCBIfam" id="TIGR02601">
    <property type="entry name" value="autotrns_rpt"/>
    <property type="match status" value="11"/>
</dbReference>
<evidence type="ECO:0000256" key="2">
    <source>
        <dbReference type="SAM" id="MobiDB-lite"/>
    </source>
</evidence>
<feature type="compositionally biased region" description="Gly residues" evidence="2">
    <location>
        <begin position="60"/>
        <end position="83"/>
    </location>
</feature>
<dbReference type="InterPro" id="IPR036709">
    <property type="entry name" value="Autotransporte_beta_dom_sf"/>
</dbReference>
<feature type="chain" id="PRO_5045820113" evidence="3">
    <location>
        <begin position="24"/>
        <end position="2317"/>
    </location>
</feature>
<proteinExistence type="predicted"/>
<feature type="region of interest" description="Disordered" evidence="2">
    <location>
        <begin position="60"/>
        <end position="101"/>
    </location>
</feature>
<protein>
    <submittedName>
        <fullName evidence="5">Autotransporter-associated beta strand repeat-containing protein</fullName>
    </submittedName>
</protein>
<dbReference type="Proteomes" id="UP001305521">
    <property type="component" value="Chromosome"/>
</dbReference>
<dbReference type="InterPro" id="IPR012332">
    <property type="entry name" value="Autotransporter_pectin_lyase_C"/>
</dbReference>
<evidence type="ECO:0000256" key="3">
    <source>
        <dbReference type="SAM" id="SignalP"/>
    </source>
</evidence>
<dbReference type="EMBL" id="CP137852">
    <property type="protein sequence ID" value="WPB83456.1"/>
    <property type="molecule type" value="Genomic_DNA"/>
</dbReference>
<keyword evidence="1 3" id="KW-0732">Signal</keyword>
<dbReference type="InterPro" id="IPR005546">
    <property type="entry name" value="Autotransporte_beta"/>
</dbReference>
<dbReference type="InterPro" id="IPR051551">
    <property type="entry name" value="Autotransporter_adhesion"/>
</dbReference>
<feature type="compositionally biased region" description="Low complexity" evidence="2">
    <location>
        <begin position="84"/>
        <end position="95"/>
    </location>
</feature>
<feature type="domain" description="Autotransporter" evidence="4">
    <location>
        <begin position="2033"/>
        <end position="2317"/>
    </location>
</feature>
<accession>A0ABZ0PD56</accession>
<dbReference type="Pfam" id="PF12951">
    <property type="entry name" value="PATR"/>
    <property type="match status" value="13"/>
</dbReference>
<organism evidence="5 6">
    <name type="scientific">Sediminicoccus rosea</name>
    <dbReference type="NCBI Taxonomy" id="1225128"/>
    <lineage>
        <taxon>Bacteria</taxon>
        <taxon>Pseudomonadati</taxon>
        <taxon>Pseudomonadota</taxon>
        <taxon>Alphaproteobacteria</taxon>
        <taxon>Acetobacterales</taxon>
        <taxon>Roseomonadaceae</taxon>
        <taxon>Sediminicoccus</taxon>
    </lineage>
</organism>
<dbReference type="PROSITE" id="PS51208">
    <property type="entry name" value="AUTOTRANSPORTER"/>
    <property type="match status" value="1"/>
</dbReference>
<dbReference type="InterPro" id="IPR013425">
    <property type="entry name" value="Autotrns_rpt"/>
</dbReference>
<dbReference type="PANTHER" id="PTHR35037:SF2">
    <property type="match status" value="1"/>
</dbReference>
<dbReference type="SMART" id="SM00869">
    <property type="entry name" value="Autotransporter"/>
    <property type="match status" value="1"/>
</dbReference>
<reference evidence="5 6" key="1">
    <citation type="submission" date="2023-11" db="EMBL/GenBank/DDBJ databases">
        <title>Arctic aerobic anoxygenic photoheterotroph Sediminicoccus rosea KRV36 adapts its photosynthesis to long days of polar summer.</title>
        <authorList>
            <person name="Tomasch J."/>
            <person name="Kopejtka K."/>
            <person name="Bily T."/>
            <person name="Gardiner A.T."/>
            <person name="Gardian Z."/>
            <person name="Shivaramu S."/>
            <person name="Koblizek M."/>
            <person name="Engelhardt F."/>
            <person name="Kaftan D."/>
        </authorList>
    </citation>
    <scope>NUCLEOTIDE SEQUENCE [LARGE SCALE GENOMIC DNA]</scope>
    <source>
        <strain evidence="5 6">R-30</strain>
    </source>
</reference>
<keyword evidence="6" id="KW-1185">Reference proteome</keyword>
<sequence length="2317" mass="219385">MSLPRLISALLATTALIGLDARAQSPGGAGGAGIGGAGGPGFNFSAGAAGGDDAALGGGGGGAGDTGGPGGAGDAPGGAGGGAPAAAGSPGTDGTLAGGGGGGGAHGLVDSILPGGPLTGGTGGAGGGASGAGGGGGGGGGGTGLVFIATGNAGTLFDSVTGGAGGAGGAAPLGLPGQGGQGGAGIIFTAPDVTISVQANVSGGAGGGPFAAGGAGIRGEGLSITLGATLSGGLSGDGATRAAALELTGGTNLLSIGAGGMVQGGIALANFAALEFAQAGDATVQGGISGFGSISKTGAGTLTLNGAGSFSAGTSLLGGTLVLGDAAALGSGPIIIGDATLRGAVDATLAQDLRVTGGANATLAAATGTTLSLTGGLTTLAGATLTLGASGAAGGIVAGFSSVDPTDLATTRLVIAAGRVTSGGFAFNDLTSNAASTTIQAGATLDLDGRLSTIGHLQGAGTLTNTDLIRIRQGDFSGSITGTGGNLEKTGSGTLILSGANSYTGTTEISGGTLRIGAGGTSGTLGAGAVINDGALVFDRSDAIAVANGISGSGTLAQVGSGVLTLSAANSYLGGTSVTAGTLALGAIGAIGSGAVTLAGGGLRANVTGTLGNTISITDNATGRLAAATGETLTLTGALSLRPGSTLTIGSATETGRVVAGFSSVDVFSPATIALQVAGGTLAAGNLGLNQLTLLAGSVTIAAGATLDYGALTGTIGNLQGAGTLTGSATTQISAGNFSGAIAGTGGFEKLGAGTLTLTGASTYAGTTTITAGTLRLEGGGRLSGGGITNNAALVFASADNITLANAISGTGTLTQAGTGRLTLTGANTHAGLTTIHAGGTIQVGDGGTSGQVGGGAVVNNGALVVNRGDAVTVANAISGSGTLTQAGAGTLTLTGANSYSGLTTINSATTLRVEGAGMLGTGGVANAGALIFARAGDVTLAGALTGAGSLTQAGSGTLTIAGAASHTGGTSIQAGGTLRVTGSLAGDVANAGTLSFARADALTYAGVVSGTGMLAQAGTGVLTLTGANTHTGGTTTSAGTLRIGDGGTTGSLTGNITNNAALVFNRSDAVTFGGVIAGSGSLTQAGAGTLTLTGANTHAGGTTVANGTLSVSGAGTLSSGSNVTIAPGATLIYETGTDGGNNAHVVQGGSDTAINAGRLYFRGTASAGSGAYSNAASTGFSLGSMIIFEGNSTAGTATITNAALAVDSSPISRLVFQDQAGMGAATIISQGGARSRSGTGNTVELYGDATAGTARINLGGSSSFGPGSQMALYGNATAANATIRVEAADPAARPAAIAGGGWLLFRDDSTAGTAQITALGGVNGRAGGLVQFQGNQDAAQASLRLEGNATLDLRAFQGSSFRLGTLSGDGELWLGGKTLRLGGNNADQAFGGVLGADGAGGTLAKEGSATLTLTGASRLGAVQVAQGTLRLSEGGSLGSAPIAIAAGAGLEMARADSLTLPQVISGAGALRQIGTGTTILTGANTYSGGTTISAGRLEIGPGGSLGAGAVVNDATLAINRADAVTIANPISGRGVLRQMGMGTTTLTGANSYTGGTVISAGTLSVASDENLGTPARGLITLAGGTLATTTTFTLTRPMALEGTGGTLAVAAGTALTLHTIAEVSGPGGLTLTGGGQLLVTGALNHDGPTRVMEGSLILRGGALTGSGPLFVAAGATVDTRFTFARGIVIASLAGEGLVLLGDATLGISQGGTRFGGTLADGNEFVRGTLSVFGGTTTLDGTSRISGRTVIQGGTLIVNGTIEGGSGIVISRGGSLVVNGTVRGPSGVTLDGGALVVNGSIRETSVVINGGTLSGTGSLPGVTIASGGTMAPGNSIGTINLASLALATGATTAIEVQGSLADRINVAGNATLGGTLRLLPLGGPYTFNTPYILIQAASVTGNFTTVTTAGTFGAGVEANVTVTPTQVLLGLTPAALTGPGGIPNFTTFNQRSAAGALDAASRAGGNLNPFFNVYNQPASTIGLAVNQLSGEVATSTGAMGFAAGEQFLATLLDPMGLGRESMMGGRLTPGDAAQRKRHAVWGTATGGYNRTGGDSADGAASRTARTAGFALGFDHLVGARSIAGVAIAVGEGTASLAAGQGSATANFGQIGAYGATRLGSVTLSGAGAFTVMDVDTKRTLYFLNSDPQRAGFGAQVYSLRAEARQDGVALAGGVRLQPLAALQWQQVNNQGYTEASPLTGRTHGVAVGGQSQASLRSELGAQVNGVVALGAVPVQGYLRASWAHYLTRDAAMAVGFASLPDAGFTVRGARPDANAALLSGGLEVPIAAGLTLGARVDSEFSANVTQVAGTARLRLAF</sequence>
<feature type="signal peptide" evidence="3">
    <location>
        <begin position="1"/>
        <end position="23"/>
    </location>
</feature>
<dbReference type="SUPFAM" id="SSF51126">
    <property type="entry name" value="Pectin lyase-like"/>
    <property type="match status" value="6"/>
</dbReference>
<dbReference type="InterPro" id="IPR011050">
    <property type="entry name" value="Pectin_lyase_fold/virulence"/>
</dbReference>
<evidence type="ECO:0000313" key="5">
    <source>
        <dbReference type="EMBL" id="WPB83456.1"/>
    </source>
</evidence>